<accession>A0A4P9Y8W6</accession>
<dbReference type="Pfam" id="PF05997">
    <property type="entry name" value="Nop52"/>
    <property type="match status" value="1"/>
</dbReference>
<keyword evidence="4" id="KW-0539">Nucleus</keyword>
<dbReference type="Proteomes" id="UP000267251">
    <property type="component" value="Unassembled WGS sequence"/>
</dbReference>
<evidence type="ECO:0000256" key="2">
    <source>
        <dbReference type="ARBA" id="ARBA00006374"/>
    </source>
</evidence>
<evidence type="ECO:0000313" key="5">
    <source>
        <dbReference type="EMBL" id="RKP15232.1"/>
    </source>
</evidence>
<keyword evidence="6" id="KW-1185">Reference proteome</keyword>
<evidence type="ECO:0008006" key="7">
    <source>
        <dbReference type="Google" id="ProtNLM"/>
    </source>
</evidence>
<dbReference type="EMBL" id="KZ987747">
    <property type="protein sequence ID" value="RKP15232.1"/>
    <property type="molecule type" value="Genomic_DNA"/>
</dbReference>
<comment type="subcellular location">
    <subcellularLocation>
        <location evidence="1">Nucleus</location>
    </subcellularLocation>
</comment>
<keyword evidence="3" id="KW-0698">rRNA processing</keyword>
<evidence type="ECO:0000256" key="3">
    <source>
        <dbReference type="ARBA" id="ARBA00022552"/>
    </source>
</evidence>
<dbReference type="GO" id="GO:0030688">
    <property type="term" value="C:preribosome, small subunit precursor"/>
    <property type="evidence" value="ECO:0007669"/>
    <property type="project" value="InterPro"/>
</dbReference>
<dbReference type="InterPro" id="IPR010301">
    <property type="entry name" value="RRP1"/>
</dbReference>
<sequence length="196" mass="22649">TTEKKVRDKAVKALSRWMKSKRGMDEVELLKLWKGIFYCVWMSDKPLVQQQLCDTLSSMLLQFPTESALEFIGAFWTTMAREWSGIDRYRLDKYYLLMRRYVSGAFRILLATEWRGEYTSTYVEILSKGILNPEDLSIPDSIRYHLLDVYLGELESVVGEDGDMSSVPTTHLLQPFLPLLAHTPKQPMADRVISSV</sequence>
<dbReference type="PANTHER" id="PTHR13026:SF0">
    <property type="entry name" value="RIBOSOMAL RNA PROCESSING 1B"/>
    <property type="match status" value="1"/>
</dbReference>
<evidence type="ECO:0000256" key="1">
    <source>
        <dbReference type="ARBA" id="ARBA00004123"/>
    </source>
</evidence>
<dbReference type="AlphaFoldDB" id="A0A4P9Y8W6"/>
<feature type="non-terminal residue" evidence="5">
    <location>
        <position position="196"/>
    </location>
</feature>
<evidence type="ECO:0000256" key="4">
    <source>
        <dbReference type="ARBA" id="ARBA00023242"/>
    </source>
</evidence>
<feature type="non-terminal residue" evidence="5">
    <location>
        <position position="1"/>
    </location>
</feature>
<dbReference type="GO" id="GO:0005634">
    <property type="term" value="C:nucleus"/>
    <property type="evidence" value="ECO:0007669"/>
    <property type="project" value="UniProtKB-SubCell"/>
</dbReference>
<proteinExistence type="inferred from homology"/>
<dbReference type="PANTHER" id="PTHR13026">
    <property type="entry name" value="NNP-1 PROTEIN NOVEL NUCLEAR PROTEIN 1 NOP52"/>
    <property type="match status" value="1"/>
</dbReference>
<dbReference type="OrthoDB" id="2019504at2759"/>
<reference evidence="6" key="1">
    <citation type="journal article" date="2018" name="Nat. Microbiol.">
        <title>Leveraging single-cell genomics to expand the fungal tree of life.</title>
        <authorList>
            <person name="Ahrendt S.R."/>
            <person name="Quandt C.A."/>
            <person name="Ciobanu D."/>
            <person name="Clum A."/>
            <person name="Salamov A."/>
            <person name="Andreopoulos B."/>
            <person name="Cheng J.F."/>
            <person name="Woyke T."/>
            <person name="Pelin A."/>
            <person name="Henrissat B."/>
            <person name="Reynolds N.K."/>
            <person name="Benny G.L."/>
            <person name="Smith M.E."/>
            <person name="James T.Y."/>
            <person name="Grigoriev I.V."/>
        </authorList>
    </citation>
    <scope>NUCLEOTIDE SEQUENCE [LARGE SCALE GENOMIC DNA]</scope>
</reference>
<name>A0A4P9Y8W6_9FUNG</name>
<evidence type="ECO:0000313" key="6">
    <source>
        <dbReference type="Proteomes" id="UP000267251"/>
    </source>
</evidence>
<comment type="similarity">
    <text evidence="2">Belongs to the RRP1 family.</text>
</comment>
<organism evidence="5 6">
    <name type="scientific">Piptocephalis cylindrospora</name>
    <dbReference type="NCBI Taxonomy" id="1907219"/>
    <lineage>
        <taxon>Eukaryota</taxon>
        <taxon>Fungi</taxon>
        <taxon>Fungi incertae sedis</taxon>
        <taxon>Zoopagomycota</taxon>
        <taxon>Zoopagomycotina</taxon>
        <taxon>Zoopagomycetes</taxon>
        <taxon>Zoopagales</taxon>
        <taxon>Piptocephalidaceae</taxon>
        <taxon>Piptocephalis</taxon>
    </lineage>
</organism>
<protein>
    <recommendedName>
        <fullName evidence="7">Nucleolar protein,Nop52-domain-containing protein</fullName>
    </recommendedName>
</protein>
<dbReference type="GO" id="GO:0006364">
    <property type="term" value="P:rRNA processing"/>
    <property type="evidence" value="ECO:0007669"/>
    <property type="project" value="UniProtKB-KW"/>
</dbReference>
<gene>
    <name evidence="5" type="ORF">BJ684DRAFT_3134</name>
</gene>